<dbReference type="Proteomes" id="UP000325372">
    <property type="component" value="Unassembled WGS sequence"/>
</dbReference>
<gene>
    <name evidence="1" type="ORF">F3N42_14950</name>
</gene>
<evidence type="ECO:0000313" key="1">
    <source>
        <dbReference type="EMBL" id="KAA9129660.1"/>
    </source>
</evidence>
<evidence type="ECO:0000313" key="2">
    <source>
        <dbReference type="Proteomes" id="UP000325372"/>
    </source>
</evidence>
<name>A0A5N0T3L4_9GAMM</name>
<dbReference type="EMBL" id="VYXP01000013">
    <property type="protein sequence ID" value="KAA9129660.1"/>
    <property type="molecule type" value="Genomic_DNA"/>
</dbReference>
<protein>
    <submittedName>
        <fullName evidence="1">Addiction module protein</fullName>
    </submittedName>
</protein>
<reference evidence="1 2" key="1">
    <citation type="submission" date="2019-09" db="EMBL/GenBank/DDBJ databases">
        <title>Wenzhouxiangella sp. Genome sequencing and assembly.</title>
        <authorList>
            <person name="Zhang R."/>
        </authorList>
    </citation>
    <scope>NUCLEOTIDE SEQUENCE [LARGE SCALE GENOMIC DNA]</scope>
    <source>
        <strain evidence="1 2">W260</strain>
    </source>
</reference>
<sequence length="79" mass="8734">MARTLDKIGEDIRGLSDSERDVLLRDLIANLDIDPELNLESVWLEAAVRRYAELQSGVAETSPADVVLEKARDRVRGAG</sequence>
<dbReference type="Pfam" id="PF09720">
    <property type="entry name" value="Unstab_antitox"/>
    <property type="match status" value="1"/>
</dbReference>
<proteinExistence type="predicted"/>
<comment type="caution">
    <text evidence="1">The sequence shown here is derived from an EMBL/GenBank/DDBJ whole genome shotgun (WGS) entry which is preliminary data.</text>
</comment>
<dbReference type="AlphaFoldDB" id="A0A5N0T3L4"/>
<dbReference type="RefSeq" id="WP_150865545.1">
    <property type="nucleotide sequence ID" value="NZ_VYXP01000013.1"/>
</dbReference>
<keyword evidence="2" id="KW-1185">Reference proteome</keyword>
<dbReference type="InterPro" id="IPR013406">
    <property type="entry name" value="CHP02574_addiction_mod"/>
</dbReference>
<accession>A0A5N0T3L4</accession>
<organism evidence="1 2">
    <name type="scientific">Marinihelvus fidelis</name>
    <dbReference type="NCBI Taxonomy" id="2613842"/>
    <lineage>
        <taxon>Bacteria</taxon>
        <taxon>Pseudomonadati</taxon>
        <taxon>Pseudomonadota</taxon>
        <taxon>Gammaproteobacteria</taxon>
        <taxon>Chromatiales</taxon>
        <taxon>Wenzhouxiangellaceae</taxon>
        <taxon>Marinihelvus</taxon>
    </lineage>
</organism>